<evidence type="ECO:0000313" key="3">
    <source>
        <dbReference type="EMBL" id="NEX22586.1"/>
    </source>
</evidence>
<dbReference type="GO" id="GO:0042834">
    <property type="term" value="F:peptidoglycan binding"/>
    <property type="evidence" value="ECO:0007669"/>
    <property type="project" value="InterPro"/>
</dbReference>
<dbReference type="Pfam" id="PF13401">
    <property type="entry name" value="AAA_22"/>
    <property type="match status" value="1"/>
</dbReference>
<reference evidence="4" key="1">
    <citation type="journal article" date="2020" name="Microbiol. Resour. Announc.">
        <title>Draft Genome Sequences of Thiorhodococcus mannitoliphagus and Thiorhodococcus minor, Purple Sulfur Photosynthetic Bacteria in the Gammaproteobacterial Family Chromatiaceae.</title>
        <authorList>
            <person name="Aviles F.A."/>
            <person name="Meyer T.E."/>
            <person name="Kyndt J.A."/>
        </authorList>
    </citation>
    <scope>NUCLEOTIDE SEQUENCE [LARGE SCALE GENOMIC DNA]</scope>
    <source>
        <strain evidence="4">DSM 18266</strain>
    </source>
</reference>
<protein>
    <submittedName>
        <fullName evidence="3">Sporulation protein</fullName>
    </submittedName>
</protein>
<dbReference type="GO" id="GO:0016887">
    <property type="term" value="F:ATP hydrolysis activity"/>
    <property type="evidence" value="ECO:0007669"/>
    <property type="project" value="InterPro"/>
</dbReference>
<feature type="region of interest" description="Disordered" evidence="1">
    <location>
        <begin position="341"/>
        <end position="364"/>
    </location>
</feature>
<dbReference type="InterPro" id="IPR052026">
    <property type="entry name" value="ExeA_AAA_ATPase_DNA-bind"/>
</dbReference>
<accession>A0A6P1E0M1</accession>
<proteinExistence type="predicted"/>
<organism evidence="3 4">
    <name type="scientific">Thiorhodococcus mannitoliphagus</name>
    <dbReference type="NCBI Taxonomy" id="329406"/>
    <lineage>
        <taxon>Bacteria</taxon>
        <taxon>Pseudomonadati</taxon>
        <taxon>Pseudomonadota</taxon>
        <taxon>Gammaproteobacteria</taxon>
        <taxon>Chromatiales</taxon>
        <taxon>Chromatiaceae</taxon>
        <taxon>Thiorhodococcus</taxon>
    </lineage>
</organism>
<dbReference type="Proteomes" id="UP000471640">
    <property type="component" value="Unassembled WGS sequence"/>
</dbReference>
<name>A0A6P1E0M1_9GAMM</name>
<dbReference type="RefSeq" id="WP_164655683.1">
    <property type="nucleotide sequence ID" value="NZ_JAAIJR010000109.1"/>
</dbReference>
<dbReference type="PANTHER" id="PTHR35894">
    <property type="entry name" value="GENERAL SECRETION PATHWAY PROTEIN A-RELATED"/>
    <property type="match status" value="1"/>
</dbReference>
<dbReference type="AlphaFoldDB" id="A0A6P1E0M1"/>
<evidence type="ECO:0000259" key="2">
    <source>
        <dbReference type="Pfam" id="PF13401"/>
    </source>
</evidence>
<feature type="compositionally biased region" description="Low complexity" evidence="1">
    <location>
        <begin position="432"/>
        <end position="443"/>
    </location>
</feature>
<dbReference type="InterPro" id="IPR027417">
    <property type="entry name" value="P-loop_NTPase"/>
</dbReference>
<dbReference type="SUPFAM" id="SSF52540">
    <property type="entry name" value="P-loop containing nucleoside triphosphate hydrolases"/>
    <property type="match status" value="1"/>
</dbReference>
<evidence type="ECO:0000256" key="1">
    <source>
        <dbReference type="SAM" id="MobiDB-lite"/>
    </source>
</evidence>
<comment type="caution">
    <text evidence="3">The sequence shown here is derived from an EMBL/GenBank/DDBJ whole genome shotgun (WGS) entry which is preliminary data.</text>
</comment>
<feature type="region of interest" description="Disordered" evidence="1">
    <location>
        <begin position="396"/>
        <end position="497"/>
    </location>
</feature>
<dbReference type="PANTHER" id="PTHR35894:SF1">
    <property type="entry name" value="PHOSPHORIBULOKINASE _ URIDINE KINASE FAMILY"/>
    <property type="match status" value="1"/>
</dbReference>
<dbReference type="Gene3D" id="3.30.70.1070">
    <property type="entry name" value="Sporulation related repeat"/>
    <property type="match status" value="1"/>
</dbReference>
<dbReference type="InterPro" id="IPR036680">
    <property type="entry name" value="SPOR-like_sf"/>
</dbReference>
<sequence>MPLDAECLAQLKLRQQPFDEFPSEDFLYSDPLLESLVETASHALQAPGAIVILAGAEGSGRSIQLMRLLGAVEDGLELIAFRGRANIPFDAIDVTIRNHLRGGGIEDPQRPLAALLSERARAGSAVVLAIDDAHLIGQESIERLLRVRGEVLESGRQGLRLILVGDQSFGRGSLPLPDPVDGGQVVRLNLRPFNLEQARAYLRHRLRVAGVDDPESFLSTGDIAVLQTNSKGLPRLLNRSANAWLERRCRSAGGLSQAVTRKLGGLAPGAKSTRTFEEPPDQELRALVDAGQAEPEGILDFDAEPAPPSAYSDPELSRYLVGEDTKPAGDDFEQILKHVRQHQLSQAPTNPSELKAAQTERPPKSALWNRPWLIPLILALVVLSILIPVGLQLMGGGSEPSPSARQPAPPAFETDAPIVEEPPSDNAGAKPEVQAAEQAQAVEAEGEVTPESEAATPDTTASETPEGSDAVKAEDAEPESERLPAESSPEPDVGKDQMSEHLDWLARQDAERYTIQLVAGRDLATSMDFLAPFDLGGIHYIQTRTYVIGVFGSFPNRAAAARMLPDLPKAVRENGPWIRTIGSVRDSLP</sequence>
<evidence type="ECO:0000313" key="4">
    <source>
        <dbReference type="Proteomes" id="UP000471640"/>
    </source>
</evidence>
<feature type="domain" description="ORC1/DEAH AAA+ ATPase" evidence="2">
    <location>
        <begin position="49"/>
        <end position="168"/>
    </location>
</feature>
<dbReference type="EMBL" id="JAAIJR010000109">
    <property type="protein sequence ID" value="NEX22586.1"/>
    <property type="molecule type" value="Genomic_DNA"/>
</dbReference>
<feature type="compositionally biased region" description="Polar residues" evidence="1">
    <location>
        <begin position="342"/>
        <end position="352"/>
    </location>
</feature>
<gene>
    <name evidence="3" type="ORF">G3480_20135</name>
</gene>
<dbReference type="InterPro" id="IPR049945">
    <property type="entry name" value="AAA_22"/>
</dbReference>
<feature type="compositionally biased region" description="Basic and acidic residues" evidence="1">
    <location>
        <begin position="469"/>
        <end position="484"/>
    </location>
</feature>
<keyword evidence="4" id="KW-1185">Reference proteome</keyword>
<reference evidence="3 4" key="2">
    <citation type="submission" date="2020-02" db="EMBL/GenBank/DDBJ databases">
        <title>Genome sequences of Thiorhodococcus mannitoliphagus and Thiorhodococcus minor, purple sulfur photosynthetic bacteria in the gammaproteobacterial family, Chromatiaceae.</title>
        <authorList>
            <person name="Aviles F.A."/>
            <person name="Meyer T.E."/>
            <person name="Kyndt J.A."/>
        </authorList>
    </citation>
    <scope>NUCLEOTIDE SEQUENCE [LARGE SCALE GENOMIC DNA]</scope>
    <source>
        <strain evidence="3 4">DSM 18266</strain>
    </source>
</reference>